<accession>A0A1H3K6L4</accession>
<protein>
    <submittedName>
        <fullName evidence="2">Uncharacterized protein</fullName>
    </submittedName>
</protein>
<organism evidence="2 3">
    <name type="scientific">Halobellus clavatus</name>
    <dbReference type="NCBI Taxonomy" id="660517"/>
    <lineage>
        <taxon>Archaea</taxon>
        <taxon>Methanobacteriati</taxon>
        <taxon>Methanobacteriota</taxon>
        <taxon>Stenosarchaea group</taxon>
        <taxon>Halobacteria</taxon>
        <taxon>Halobacteriales</taxon>
        <taxon>Haloferacaceae</taxon>
        <taxon>Halobellus</taxon>
    </lineage>
</organism>
<feature type="compositionally biased region" description="Low complexity" evidence="1">
    <location>
        <begin position="35"/>
        <end position="46"/>
    </location>
</feature>
<proteinExistence type="predicted"/>
<feature type="compositionally biased region" description="Basic and acidic residues" evidence="1">
    <location>
        <begin position="53"/>
        <end position="67"/>
    </location>
</feature>
<name>A0A1H3K6L4_9EURY</name>
<evidence type="ECO:0000313" key="2">
    <source>
        <dbReference type="EMBL" id="SDY47154.1"/>
    </source>
</evidence>
<evidence type="ECO:0000313" key="3">
    <source>
        <dbReference type="Proteomes" id="UP000199170"/>
    </source>
</evidence>
<feature type="compositionally biased region" description="Basic and acidic residues" evidence="1">
    <location>
        <begin position="19"/>
        <end position="31"/>
    </location>
</feature>
<sequence length="73" mass="7833">MFQIGMCYHSQRRAALVEQGHDAERDGRDPVEESPTPADPDGVTDAAADDATAEDRTPVDHRADGDPKPVGFA</sequence>
<feature type="region of interest" description="Disordered" evidence="1">
    <location>
        <begin position="15"/>
        <end position="73"/>
    </location>
</feature>
<dbReference type="AlphaFoldDB" id="A0A1H3K6L4"/>
<dbReference type="Proteomes" id="UP000199170">
    <property type="component" value="Unassembled WGS sequence"/>
</dbReference>
<reference evidence="3" key="1">
    <citation type="submission" date="2016-10" db="EMBL/GenBank/DDBJ databases">
        <authorList>
            <person name="Varghese N."/>
            <person name="Submissions S."/>
        </authorList>
    </citation>
    <scope>NUCLEOTIDE SEQUENCE [LARGE SCALE GENOMIC DNA]</scope>
    <source>
        <strain evidence="3">CGMCC 1.10118</strain>
    </source>
</reference>
<keyword evidence="3" id="KW-1185">Reference proteome</keyword>
<gene>
    <name evidence="2" type="ORF">SAMN04487946_11733</name>
</gene>
<dbReference type="EMBL" id="FNPB01000017">
    <property type="protein sequence ID" value="SDY47154.1"/>
    <property type="molecule type" value="Genomic_DNA"/>
</dbReference>
<evidence type="ECO:0000256" key="1">
    <source>
        <dbReference type="SAM" id="MobiDB-lite"/>
    </source>
</evidence>